<keyword evidence="4" id="KW-1185">Reference proteome</keyword>
<dbReference type="Proteomes" id="UP000293360">
    <property type="component" value="Unassembled WGS sequence"/>
</dbReference>
<reference evidence="3 4" key="1">
    <citation type="submission" date="2018-06" db="EMBL/GenBank/DDBJ databases">
        <title>Complete Genomes of Monosporascus.</title>
        <authorList>
            <person name="Robinson A.J."/>
            <person name="Natvig D.O."/>
        </authorList>
    </citation>
    <scope>NUCLEOTIDE SEQUENCE [LARGE SCALE GENOMIC DNA]</scope>
    <source>
        <strain evidence="3 4">CBS 110550</strain>
    </source>
</reference>
<organism evidence="3 4">
    <name type="scientific">Monosporascus ibericus</name>
    <dbReference type="NCBI Taxonomy" id="155417"/>
    <lineage>
        <taxon>Eukaryota</taxon>
        <taxon>Fungi</taxon>
        <taxon>Dikarya</taxon>
        <taxon>Ascomycota</taxon>
        <taxon>Pezizomycotina</taxon>
        <taxon>Sordariomycetes</taxon>
        <taxon>Xylariomycetidae</taxon>
        <taxon>Xylariales</taxon>
        <taxon>Xylariales incertae sedis</taxon>
        <taxon>Monosporascus</taxon>
    </lineage>
</organism>
<evidence type="ECO:0000259" key="2">
    <source>
        <dbReference type="PROSITE" id="PS51388"/>
    </source>
</evidence>
<dbReference type="InterPro" id="IPR020850">
    <property type="entry name" value="GED_dom"/>
</dbReference>
<dbReference type="STRING" id="155417.A0A4Q4SW53"/>
<proteinExistence type="predicted"/>
<name>A0A4Q4SW53_9PEZI</name>
<dbReference type="AlphaFoldDB" id="A0A4Q4SW53"/>
<accession>A0A4Q4SW53</accession>
<feature type="compositionally biased region" description="Polar residues" evidence="1">
    <location>
        <begin position="514"/>
        <end position="527"/>
    </location>
</feature>
<feature type="compositionally biased region" description="Polar residues" evidence="1">
    <location>
        <begin position="587"/>
        <end position="605"/>
    </location>
</feature>
<evidence type="ECO:0000313" key="4">
    <source>
        <dbReference type="Proteomes" id="UP000293360"/>
    </source>
</evidence>
<feature type="domain" description="GED" evidence="2">
    <location>
        <begin position="384"/>
        <end position="489"/>
    </location>
</feature>
<protein>
    <recommendedName>
        <fullName evidence="2">GED domain-containing protein</fullName>
    </recommendedName>
</protein>
<evidence type="ECO:0000313" key="3">
    <source>
        <dbReference type="EMBL" id="RYO86432.1"/>
    </source>
</evidence>
<feature type="compositionally biased region" description="Pro residues" evidence="1">
    <location>
        <begin position="530"/>
        <end position="540"/>
    </location>
</feature>
<dbReference type="OrthoDB" id="4678755at2759"/>
<feature type="region of interest" description="Disordered" evidence="1">
    <location>
        <begin position="493"/>
        <end position="622"/>
    </location>
</feature>
<gene>
    <name evidence="3" type="ORF">DL764_009007</name>
</gene>
<dbReference type="EMBL" id="QJNU01000781">
    <property type="protein sequence ID" value="RYO86432.1"/>
    <property type="molecule type" value="Genomic_DNA"/>
</dbReference>
<evidence type="ECO:0000256" key="1">
    <source>
        <dbReference type="SAM" id="MobiDB-lite"/>
    </source>
</evidence>
<sequence length="622" mass="68703">MPSVDVPCTLKLHLGAQSSHAIIVCLACYGAASNVPLKRLTATGQDTNEIPYLIALLRKQLLDHHSQAEWDNIEICIAVSHLAVKHPQVTVAGSITDHTHFLRKYGTSENNILLSILPPGEEIPRNVQQDLDQYDPQLKRSLIAHLGGAGTSSPSAHMPWDILKSAFSCSVYELGKYPLSEVLGCIFFKSVQEATPKLIASIKDRKCQTNMHLDQLTQPRTSPRDCRSFLLELTTRHHTLLWDALRGIYTDSFFNDRCSRKLRQVLDELAASFELALLKQSGIVPKASQNLGGVSPLIGLYDLPTDEFDNIDTVGASHTGKSPARIRACWREVALRYIGLVNDAAKLFMEESLTHLLGVEDEKTWTGIMINLVDPFLAAKQHEMEEKLSEVLHFYSTPRGEQTLSARDVERHLRTFIDNVVILVLENILVEQLPLILIPETVCALDDEMLLCLAATTTDLQNERERLQHDLKELDSAMTFCQRYQQRVPTRADITFVQPSPTPLPVESKDTAEEQSSSAAHVANSNWPPSDVPPFSPPPIAFGTPNAIRRPKLTPSVPSTGGFARYSRPSGGKSPFAELPNGAEAPLSTSPLGFSTIPESNTPSKHPQLISGAVYMKSETPN</sequence>
<dbReference type="PROSITE" id="PS51388">
    <property type="entry name" value="GED"/>
    <property type="match status" value="1"/>
</dbReference>
<comment type="caution">
    <text evidence="3">The sequence shown here is derived from an EMBL/GenBank/DDBJ whole genome shotgun (WGS) entry which is preliminary data.</text>
</comment>